<dbReference type="GO" id="GO:0003964">
    <property type="term" value="F:RNA-directed DNA polymerase activity"/>
    <property type="evidence" value="ECO:0007669"/>
    <property type="project" value="UniProtKB-KW"/>
</dbReference>
<dbReference type="GO" id="GO:0006310">
    <property type="term" value="P:DNA recombination"/>
    <property type="evidence" value="ECO:0007669"/>
    <property type="project" value="UniProtKB-KW"/>
</dbReference>
<keyword evidence="9" id="KW-0233">DNA recombination</keyword>
<keyword evidence="2" id="KW-0479">Metal-binding</keyword>
<keyword evidence="7" id="KW-0695">RNA-directed DNA polymerase</keyword>
<dbReference type="SUPFAM" id="SSF53098">
    <property type="entry name" value="Ribonuclease H-like"/>
    <property type="match status" value="1"/>
</dbReference>
<name>A0A5N5HVD6_9ROSA</name>
<proteinExistence type="predicted"/>
<comment type="caution">
    <text evidence="10">The sequence shown here is derived from an EMBL/GenBank/DDBJ whole genome shotgun (WGS) entry which is preliminary data.</text>
</comment>
<keyword evidence="4" id="KW-0378">Hydrolase</keyword>
<accession>A0A5N5HVD6</accession>
<dbReference type="Proteomes" id="UP000327157">
    <property type="component" value="Chromosome 2"/>
</dbReference>
<evidence type="ECO:0000256" key="4">
    <source>
        <dbReference type="ARBA" id="ARBA00022801"/>
    </source>
</evidence>
<reference evidence="10 11" key="3">
    <citation type="submission" date="2019-11" db="EMBL/GenBank/DDBJ databases">
        <title>A de novo genome assembly of a pear dwarfing rootstock.</title>
        <authorList>
            <person name="Wang F."/>
            <person name="Wang J."/>
            <person name="Li S."/>
            <person name="Zhang Y."/>
            <person name="Fang M."/>
            <person name="Ma L."/>
            <person name="Zhao Y."/>
            <person name="Jiang S."/>
        </authorList>
    </citation>
    <scope>NUCLEOTIDE SEQUENCE [LARGE SCALE GENOMIC DNA]</scope>
    <source>
        <strain evidence="10">S2</strain>
        <tissue evidence="10">Leaf</tissue>
    </source>
</reference>
<evidence type="ECO:0000313" key="10">
    <source>
        <dbReference type="EMBL" id="KAB2627324.1"/>
    </source>
</evidence>
<dbReference type="GO" id="GO:0004519">
    <property type="term" value="F:endonuclease activity"/>
    <property type="evidence" value="ECO:0007669"/>
    <property type="project" value="UniProtKB-KW"/>
</dbReference>
<dbReference type="AlphaFoldDB" id="A0A5N5HVD6"/>
<evidence type="ECO:0000256" key="3">
    <source>
        <dbReference type="ARBA" id="ARBA00022759"/>
    </source>
</evidence>
<dbReference type="Pfam" id="PF14223">
    <property type="entry name" value="Retrotran_gag_2"/>
    <property type="match status" value="1"/>
</dbReference>
<dbReference type="InterPro" id="IPR039537">
    <property type="entry name" value="Retrotran_Ty1/copia-like"/>
</dbReference>
<evidence type="ECO:0000256" key="2">
    <source>
        <dbReference type="ARBA" id="ARBA00022723"/>
    </source>
</evidence>
<dbReference type="GO" id="GO:0016787">
    <property type="term" value="F:hydrolase activity"/>
    <property type="evidence" value="ECO:0007669"/>
    <property type="project" value="UniProtKB-KW"/>
</dbReference>
<protein>
    <recommendedName>
        <fullName evidence="12">Integrase catalytic domain-containing protein</fullName>
    </recommendedName>
</protein>
<dbReference type="PANTHER" id="PTHR42648">
    <property type="entry name" value="TRANSPOSASE, PUTATIVE-RELATED"/>
    <property type="match status" value="1"/>
</dbReference>
<organism evidence="10 11">
    <name type="scientific">Pyrus ussuriensis x Pyrus communis</name>
    <dbReference type="NCBI Taxonomy" id="2448454"/>
    <lineage>
        <taxon>Eukaryota</taxon>
        <taxon>Viridiplantae</taxon>
        <taxon>Streptophyta</taxon>
        <taxon>Embryophyta</taxon>
        <taxon>Tracheophyta</taxon>
        <taxon>Spermatophyta</taxon>
        <taxon>Magnoliopsida</taxon>
        <taxon>eudicotyledons</taxon>
        <taxon>Gunneridae</taxon>
        <taxon>Pentapetalae</taxon>
        <taxon>rosids</taxon>
        <taxon>fabids</taxon>
        <taxon>Rosales</taxon>
        <taxon>Rosaceae</taxon>
        <taxon>Amygdaloideae</taxon>
        <taxon>Maleae</taxon>
        <taxon>Pyrus</taxon>
    </lineage>
</organism>
<reference evidence="10 11" key="1">
    <citation type="submission" date="2019-09" db="EMBL/GenBank/DDBJ databases">
        <authorList>
            <person name="Ou C."/>
        </authorList>
    </citation>
    <scope>NUCLEOTIDE SEQUENCE [LARGE SCALE GENOMIC DNA]</scope>
    <source>
        <strain evidence="10">S2</strain>
        <tissue evidence="10">Leaf</tissue>
    </source>
</reference>
<dbReference type="GO" id="GO:0015074">
    <property type="term" value="P:DNA integration"/>
    <property type="evidence" value="ECO:0007669"/>
    <property type="project" value="UniProtKB-KW"/>
</dbReference>
<keyword evidence="8" id="KW-0808">Transferase</keyword>
<dbReference type="GO" id="GO:0003887">
    <property type="term" value="F:DNA-directed DNA polymerase activity"/>
    <property type="evidence" value="ECO:0007669"/>
    <property type="project" value="UniProtKB-KW"/>
</dbReference>
<evidence type="ECO:0000256" key="7">
    <source>
        <dbReference type="ARBA" id="ARBA00022918"/>
    </source>
</evidence>
<evidence type="ECO:0000256" key="1">
    <source>
        <dbReference type="ARBA" id="ARBA00022722"/>
    </source>
</evidence>
<evidence type="ECO:0000256" key="9">
    <source>
        <dbReference type="ARBA" id="ARBA00023172"/>
    </source>
</evidence>
<dbReference type="OrthoDB" id="1305065at2759"/>
<evidence type="ECO:0000313" key="11">
    <source>
        <dbReference type="Proteomes" id="UP000327157"/>
    </source>
</evidence>
<reference evidence="11" key="2">
    <citation type="submission" date="2019-10" db="EMBL/GenBank/DDBJ databases">
        <title>A de novo genome assembly of a pear dwarfing rootstock.</title>
        <authorList>
            <person name="Wang F."/>
            <person name="Wang J."/>
            <person name="Li S."/>
            <person name="Zhang Y."/>
            <person name="Fang M."/>
            <person name="Ma L."/>
            <person name="Zhao Y."/>
            <person name="Jiang S."/>
        </authorList>
    </citation>
    <scope>NUCLEOTIDE SEQUENCE [LARGE SCALE GENOMIC DNA]</scope>
</reference>
<keyword evidence="3" id="KW-0255">Endonuclease</keyword>
<sequence>MRFIAFNAFFFTKWPLYVFRCIAMMKTGDSTSSDDVEEKSGTSSRCPDTTRFGCCIRRHVVFDEKRTMGKIECLCMMNITSVKELFQNKEGTKMIGHIEEFNKLLTEPANLEEIIKDEDKVLILMNSLPESYEPFNGLLYMLQGKTLENGVAMVADEVHSDKSDLSALWHMRSWIYIMKRKDEVLDLFLEWKNMVENKTGKQIKILRSDNGGEYTSDPFFKLTRGMKAIGCKWVYAKKDGVDDKSLVRFKARLFGVTKDTKPVGTPLDVHFKLSSQQCPKTEEEKMKMDGIPYANLVGGLMYFMVCTRLDIAHAAGINDAKWILRLKQEKINDWVCVYYGKGSYMLEINITTNTMWTLGLLGDLGVERHKLNEYCDNQSAIYLAKYQNTSLERIKPKQNRVQSILLTKNNMLKRQCLDSGIVNPKKSTQKSTVNGLGQRVNRSGQQVTVNRSNPVRVTGPRVLGQGYWLMDLGLEFKSGLGWVITLGLKESSRDRERYITGEKETP</sequence>
<dbReference type="InterPro" id="IPR012337">
    <property type="entry name" value="RNaseH-like_sf"/>
</dbReference>
<dbReference type="PANTHER" id="PTHR42648:SF11">
    <property type="entry name" value="TRANSPOSON TY4-P GAG-POL POLYPROTEIN"/>
    <property type="match status" value="1"/>
</dbReference>
<dbReference type="EMBL" id="SMOL01000157">
    <property type="protein sequence ID" value="KAB2627324.1"/>
    <property type="molecule type" value="Genomic_DNA"/>
</dbReference>
<evidence type="ECO:0000256" key="5">
    <source>
        <dbReference type="ARBA" id="ARBA00022842"/>
    </source>
</evidence>
<gene>
    <name evidence="10" type="ORF">D8674_020942</name>
</gene>
<dbReference type="GO" id="GO:0046872">
    <property type="term" value="F:metal ion binding"/>
    <property type="evidence" value="ECO:0007669"/>
    <property type="project" value="UniProtKB-KW"/>
</dbReference>
<keyword evidence="8" id="KW-0548">Nucleotidyltransferase</keyword>
<keyword evidence="1" id="KW-0540">Nuclease</keyword>
<evidence type="ECO:0000256" key="8">
    <source>
        <dbReference type="ARBA" id="ARBA00022932"/>
    </source>
</evidence>
<keyword evidence="8" id="KW-0239">DNA-directed DNA polymerase</keyword>
<keyword evidence="11" id="KW-1185">Reference proteome</keyword>
<keyword evidence="6" id="KW-0229">DNA integration</keyword>
<evidence type="ECO:0008006" key="12">
    <source>
        <dbReference type="Google" id="ProtNLM"/>
    </source>
</evidence>
<keyword evidence="5" id="KW-0460">Magnesium</keyword>
<evidence type="ECO:0000256" key="6">
    <source>
        <dbReference type="ARBA" id="ARBA00022908"/>
    </source>
</evidence>